<accession>A0A0G4Q5V9</accession>
<sequence>MHPLEKIVQQHKSGKQNGIYSVCSAHPLVIEAALLQALDNDSFLLIEATSNQVDQFGGYTGMTPADFYQYVIEQAKNVGFPIEKLILGGDHLGPNRWQHLNAEDAMANADVLIAHYVAAGFKKIHLDCSMSCADDPIPLTDEIVASRAARLAVIAENTAKETFGTSDIVYIVGTEVPVPGGAAEELDTVEVTSPDAARKTLECHRQAFHDVGVGDCWQRVIGLVVQPGVEFDHTGIIDYQQEEAQALSQVVNDYSHLVFEAHSTDYQTKEAYKQLVHDHFAILKVGPALTFAMREGLYALCSIEETLFPQEQCSKLREKMEQLMCREPGFWQKYYHGDERQQAFARVYSFSDRIRYYWPDAEINAAIDTLMDNLSVKPIPLPLLSQYLPYQFTQFREGMIDGSPESFVIAKIRDVLSVYADACYVH</sequence>
<gene>
    <name evidence="6" type="primary">kbaZ</name>
    <name evidence="6" type="ORF">BN1804_01333</name>
</gene>
<dbReference type="GO" id="GO:0009401">
    <property type="term" value="P:phosphoenolpyruvate-dependent sugar phosphotransferase system"/>
    <property type="evidence" value="ECO:0007669"/>
    <property type="project" value="TreeGrafter"/>
</dbReference>
<dbReference type="PIRSF" id="PIRSF009264">
    <property type="entry name" value="TagBP_ald_AgaZ"/>
    <property type="match status" value="1"/>
</dbReference>
<proteinExistence type="inferred from homology"/>
<dbReference type="EMBL" id="CVRY01000002">
    <property type="protein sequence ID" value="CRL61155.1"/>
    <property type="molecule type" value="Genomic_DNA"/>
</dbReference>
<evidence type="ECO:0000256" key="4">
    <source>
        <dbReference type="ARBA" id="ARBA00063661"/>
    </source>
</evidence>
<dbReference type="FunFam" id="3.20.20.70:FF:000141">
    <property type="entry name" value="D-tagatose-1,6-bisphosphate aldolase subunit GatZ"/>
    <property type="match status" value="1"/>
</dbReference>
<dbReference type="UniPathway" id="UPA00704">
    <property type="reaction ID" value="UER00716"/>
</dbReference>
<dbReference type="RefSeq" id="WP_072063497.1">
    <property type="nucleotide sequence ID" value="NZ_CVRY01000002.1"/>
</dbReference>
<dbReference type="GO" id="GO:2001059">
    <property type="term" value="P:D-tagatose 6-phosphate catabolic process"/>
    <property type="evidence" value="ECO:0007669"/>
    <property type="project" value="UniProtKB-UniPathway"/>
</dbReference>
<reference evidence="7" key="1">
    <citation type="submission" date="2015-06" db="EMBL/GenBank/DDBJ databases">
        <authorList>
            <person name="Urmite Genomes"/>
        </authorList>
    </citation>
    <scope>NUCLEOTIDE SEQUENCE [LARGE SCALE GENOMIC DNA]</scope>
    <source>
        <strain evidence="7">CSUR P1867</strain>
    </source>
</reference>
<dbReference type="AlphaFoldDB" id="A0A0G4Q5V9"/>
<comment type="function">
    <text evidence="2">Component of the tagatose-1,6-bisphosphate aldolase GatYZ that is required for full activity and stability of the Y subunit. Could have a chaperone-like function for the proper and stable folding of GatY. When expressed alone, GatZ does not show any aldolase activity. Is involved in the catabolism of galactitol.</text>
</comment>
<dbReference type="Gene3D" id="3.20.20.70">
    <property type="entry name" value="Aldolase class I"/>
    <property type="match status" value="1"/>
</dbReference>
<dbReference type="PANTHER" id="PTHR32502">
    <property type="entry name" value="N-ACETYLGALACTOSAMINE PERMEASE II COMPONENT-RELATED"/>
    <property type="match status" value="1"/>
</dbReference>
<dbReference type="Gene3D" id="1.10.400.20">
    <property type="entry name" value="putative tagatose 6-phosphate kinase domain like"/>
    <property type="match status" value="1"/>
</dbReference>
<dbReference type="NCBIfam" id="TIGR02810">
    <property type="entry name" value="agaZ_gatZ"/>
    <property type="match status" value="1"/>
</dbReference>
<dbReference type="GO" id="GO:0005886">
    <property type="term" value="C:plasma membrane"/>
    <property type="evidence" value="ECO:0007669"/>
    <property type="project" value="TreeGrafter"/>
</dbReference>
<evidence type="ECO:0000313" key="6">
    <source>
        <dbReference type="EMBL" id="CRL61155.1"/>
    </source>
</evidence>
<evidence type="ECO:0000256" key="5">
    <source>
        <dbReference type="ARBA" id="ARBA00067234"/>
    </source>
</evidence>
<dbReference type="GO" id="GO:0005975">
    <property type="term" value="P:carbohydrate metabolic process"/>
    <property type="evidence" value="ECO:0007669"/>
    <property type="project" value="InterPro"/>
</dbReference>
<evidence type="ECO:0000256" key="2">
    <source>
        <dbReference type="ARBA" id="ARBA00056284"/>
    </source>
</evidence>
<dbReference type="Proteomes" id="UP000183920">
    <property type="component" value="Unassembled WGS sequence"/>
</dbReference>
<dbReference type="Pfam" id="PF08013">
    <property type="entry name" value="GatZ_KbaZ-like"/>
    <property type="match status" value="1"/>
</dbReference>
<comment type="subunit">
    <text evidence="4">Forms a complex with GatY.</text>
</comment>
<organism evidence="6 7">
    <name type="scientific">Proteus penneri</name>
    <dbReference type="NCBI Taxonomy" id="102862"/>
    <lineage>
        <taxon>Bacteria</taxon>
        <taxon>Pseudomonadati</taxon>
        <taxon>Pseudomonadota</taxon>
        <taxon>Gammaproteobacteria</taxon>
        <taxon>Enterobacterales</taxon>
        <taxon>Morganellaceae</taxon>
        <taxon>Proteus</taxon>
    </lineage>
</organism>
<evidence type="ECO:0000256" key="1">
    <source>
        <dbReference type="ARBA" id="ARBA00005191"/>
    </source>
</evidence>
<dbReference type="InterPro" id="IPR012062">
    <property type="entry name" value="GatZ/KbaZ-like"/>
</dbReference>
<evidence type="ECO:0000256" key="3">
    <source>
        <dbReference type="ARBA" id="ARBA00061222"/>
    </source>
</evidence>
<protein>
    <recommendedName>
        <fullName evidence="5">D-tagatose-1,6-bisphosphate aldolase subunit GatZ</fullName>
    </recommendedName>
</protein>
<dbReference type="InterPro" id="IPR050303">
    <property type="entry name" value="GatZ_KbaZ_carbometab"/>
</dbReference>
<evidence type="ECO:0000313" key="7">
    <source>
        <dbReference type="Proteomes" id="UP000183920"/>
    </source>
</evidence>
<name>A0A0G4Q5V9_9GAMM</name>
<comment type="pathway">
    <text evidence="1">Carbohydrate metabolism; D-tagatose 6-phosphate degradation; D-glyceraldehyde 3-phosphate and glycerone phosphate from D-tagatose 6-phosphate: step 2/2.</text>
</comment>
<dbReference type="PANTHER" id="PTHR32502:SF2">
    <property type="entry name" value="D-TAGATOSE-1,6-BISPHOSPHATE ALDOLASE SUBUNIT KBAZ"/>
    <property type="match status" value="1"/>
</dbReference>
<dbReference type="InterPro" id="IPR013785">
    <property type="entry name" value="Aldolase_TIM"/>
</dbReference>
<dbReference type="SUPFAM" id="SSF51569">
    <property type="entry name" value="Aldolase"/>
    <property type="match status" value="1"/>
</dbReference>
<comment type="similarity">
    <text evidence="3">Belongs to the GatZ/KbaZ family. GatZ subfamily.</text>
</comment>
<dbReference type="NCBIfam" id="NF012002">
    <property type="entry name" value="PRK15458.1"/>
    <property type="match status" value="1"/>
</dbReference>